<keyword evidence="1" id="KW-0547">Nucleotide-binding</keyword>
<dbReference type="SUPFAM" id="SSF52540">
    <property type="entry name" value="P-loop containing nucleoside triphosphate hydrolases"/>
    <property type="match status" value="1"/>
</dbReference>
<dbReference type="Pfam" id="PF13361">
    <property type="entry name" value="UvrD_C"/>
    <property type="match status" value="1"/>
</dbReference>
<evidence type="ECO:0000256" key="6">
    <source>
        <dbReference type="ARBA" id="ARBA00034617"/>
    </source>
</evidence>
<dbReference type="PANTHER" id="PTHR11070:SF30">
    <property type="entry name" value="F-BOX DNA HELICASE 1"/>
    <property type="match status" value="1"/>
</dbReference>
<comment type="caution">
    <text evidence="11">The sequence shown here is derived from an EMBL/GenBank/DDBJ whole genome shotgun (WGS) entry which is preliminary data.</text>
</comment>
<evidence type="ECO:0000256" key="7">
    <source>
        <dbReference type="ARBA" id="ARBA00034808"/>
    </source>
</evidence>
<keyword evidence="3 11" id="KW-0347">Helicase</keyword>
<evidence type="ECO:0000256" key="4">
    <source>
        <dbReference type="ARBA" id="ARBA00022840"/>
    </source>
</evidence>
<protein>
    <recommendedName>
        <fullName evidence="7">DNA 3'-5' helicase</fullName>
        <ecNumber evidence="7">5.6.2.4</ecNumber>
    </recommendedName>
</protein>
<gene>
    <name evidence="11" type="primary">uvrD</name>
    <name evidence="11" type="ORF">CBM2589_U10095</name>
</gene>
<evidence type="ECO:0000313" key="12">
    <source>
        <dbReference type="Proteomes" id="UP000256297"/>
    </source>
</evidence>
<feature type="domain" description="UvrD-like helicase C-terminal" evidence="10">
    <location>
        <begin position="417"/>
        <end position="473"/>
    </location>
</feature>
<name>A0A375CR72_9BURK</name>
<keyword evidence="2" id="KW-0378">Hydrolase</keyword>
<dbReference type="InterPro" id="IPR027417">
    <property type="entry name" value="P-loop_NTPase"/>
</dbReference>
<evidence type="ECO:0000256" key="5">
    <source>
        <dbReference type="ARBA" id="ARBA00023235"/>
    </source>
</evidence>
<dbReference type="InterPro" id="IPR014016">
    <property type="entry name" value="UvrD-like_ATP-bd"/>
</dbReference>
<dbReference type="GO" id="GO:0000724">
    <property type="term" value="P:double-strand break repair via homologous recombination"/>
    <property type="evidence" value="ECO:0007669"/>
    <property type="project" value="TreeGrafter"/>
</dbReference>
<dbReference type="GO" id="GO:0043138">
    <property type="term" value="F:3'-5' DNA helicase activity"/>
    <property type="evidence" value="ECO:0007669"/>
    <property type="project" value="UniProtKB-EC"/>
</dbReference>
<evidence type="ECO:0000259" key="9">
    <source>
        <dbReference type="Pfam" id="PF00580"/>
    </source>
</evidence>
<dbReference type="GO" id="GO:0016887">
    <property type="term" value="F:ATP hydrolysis activity"/>
    <property type="evidence" value="ECO:0007669"/>
    <property type="project" value="RHEA"/>
</dbReference>
<evidence type="ECO:0000256" key="8">
    <source>
        <dbReference type="ARBA" id="ARBA00048988"/>
    </source>
</evidence>
<dbReference type="GO" id="GO:0031297">
    <property type="term" value="P:replication fork processing"/>
    <property type="evidence" value="ECO:0007669"/>
    <property type="project" value="TreeGrafter"/>
</dbReference>
<dbReference type="Proteomes" id="UP000256297">
    <property type="component" value="Unassembled WGS sequence"/>
</dbReference>
<comment type="catalytic activity">
    <reaction evidence="6">
        <text>Couples ATP hydrolysis with the unwinding of duplex DNA by translocating in the 3'-5' direction.</text>
        <dbReference type="EC" id="5.6.2.4"/>
    </reaction>
</comment>
<evidence type="ECO:0000313" key="11">
    <source>
        <dbReference type="EMBL" id="SOY77581.1"/>
    </source>
</evidence>
<dbReference type="EC" id="5.6.2.4" evidence="7"/>
<proteinExistence type="predicted"/>
<sequence>MTPTDEQSAVVAAVRSGDHLKVKAYAGAGKTSTLRLAAEARGRARGLYLAFNKDIATEAASKFPSNTRCRTVHSIAYGATRPEITRKLKNPVEPPHQLALRYSLGTVRLPTTIGKDLELSASKVARMVMDGAARFCRSAQGEPLAWHIPVEPIIREEEAEHLRESLLPHVHRLWQEYCDPATPSAITHDVYVKLWERSRPTIGADFILFDEAQDADGLMLSVLRAQQAQVVYVGDPYQQIYEWRGAVNAMDHIRAPERSLTESFRFGPAIAQLASRVLKLMDEDVPVRGQDHIESRILQDSTPGHDRFDAILCRKNATVLTHLAQGIARGDKVAVRANVEELKAFADGAELLMRGQRIGYPASLALFETWEEVQEYAESFAGRDLQPLVKLIDNEGVDYLRLILTRVSPEADADYIVSTVHRAKGLEWDRVHLAGDFKFKTNDEGDLSMSPEEMRLLYVAMTRAKHLLDISEIRRDLYTMFRDAGV</sequence>
<dbReference type="InterPro" id="IPR014017">
    <property type="entry name" value="DNA_helicase_UvrD-like_C"/>
</dbReference>
<keyword evidence="4" id="KW-0067">ATP-binding</keyword>
<comment type="catalytic activity">
    <reaction evidence="8">
        <text>ATP + H2O = ADP + phosphate + H(+)</text>
        <dbReference type="Rhea" id="RHEA:13065"/>
        <dbReference type="ChEBI" id="CHEBI:15377"/>
        <dbReference type="ChEBI" id="CHEBI:15378"/>
        <dbReference type="ChEBI" id="CHEBI:30616"/>
        <dbReference type="ChEBI" id="CHEBI:43474"/>
        <dbReference type="ChEBI" id="CHEBI:456216"/>
        <dbReference type="EC" id="5.6.2.4"/>
    </reaction>
</comment>
<reference evidence="12" key="1">
    <citation type="submission" date="2018-01" db="EMBL/GenBank/DDBJ databases">
        <authorList>
            <person name="Gaut B.S."/>
            <person name="Morton B.R."/>
            <person name="Clegg M.T."/>
            <person name="Duvall M.R."/>
        </authorList>
    </citation>
    <scope>NUCLEOTIDE SEQUENCE [LARGE SCALE GENOMIC DNA]</scope>
</reference>
<evidence type="ECO:0000256" key="2">
    <source>
        <dbReference type="ARBA" id="ARBA00022801"/>
    </source>
</evidence>
<dbReference type="PANTHER" id="PTHR11070">
    <property type="entry name" value="UVRD / RECB / PCRA DNA HELICASE FAMILY MEMBER"/>
    <property type="match status" value="1"/>
</dbReference>
<dbReference type="Gene3D" id="3.40.50.300">
    <property type="entry name" value="P-loop containing nucleotide triphosphate hydrolases"/>
    <property type="match status" value="2"/>
</dbReference>
<evidence type="ECO:0000259" key="10">
    <source>
        <dbReference type="Pfam" id="PF13361"/>
    </source>
</evidence>
<dbReference type="Pfam" id="PF00580">
    <property type="entry name" value="UvrD-helicase"/>
    <property type="match status" value="1"/>
</dbReference>
<keyword evidence="5" id="KW-0413">Isomerase</keyword>
<dbReference type="GO" id="GO:0005524">
    <property type="term" value="F:ATP binding"/>
    <property type="evidence" value="ECO:0007669"/>
    <property type="project" value="UniProtKB-KW"/>
</dbReference>
<dbReference type="EMBL" id="OFSP01000078">
    <property type="protein sequence ID" value="SOY77581.1"/>
    <property type="molecule type" value="Genomic_DNA"/>
</dbReference>
<evidence type="ECO:0000256" key="1">
    <source>
        <dbReference type="ARBA" id="ARBA00022741"/>
    </source>
</evidence>
<accession>A0A375CR72</accession>
<evidence type="ECO:0000256" key="3">
    <source>
        <dbReference type="ARBA" id="ARBA00022806"/>
    </source>
</evidence>
<organism evidence="11 12">
    <name type="scientific">Cupriavidus taiwanensis</name>
    <dbReference type="NCBI Taxonomy" id="164546"/>
    <lineage>
        <taxon>Bacteria</taxon>
        <taxon>Pseudomonadati</taxon>
        <taxon>Pseudomonadota</taxon>
        <taxon>Betaproteobacteria</taxon>
        <taxon>Burkholderiales</taxon>
        <taxon>Burkholderiaceae</taxon>
        <taxon>Cupriavidus</taxon>
    </lineage>
</organism>
<dbReference type="InterPro" id="IPR000212">
    <property type="entry name" value="DNA_helicase_UvrD/REP"/>
</dbReference>
<feature type="domain" description="UvrD-like helicase ATP-binding" evidence="9">
    <location>
        <begin position="205"/>
        <end position="248"/>
    </location>
</feature>
<dbReference type="GO" id="GO:0003677">
    <property type="term" value="F:DNA binding"/>
    <property type="evidence" value="ECO:0007669"/>
    <property type="project" value="InterPro"/>
</dbReference>
<dbReference type="AlphaFoldDB" id="A0A375CR72"/>
<dbReference type="RefSeq" id="WP_116342869.1">
    <property type="nucleotide sequence ID" value="NZ_OFSP01000078.1"/>
</dbReference>